<evidence type="ECO:0000256" key="5">
    <source>
        <dbReference type="ARBA" id="ARBA00037626"/>
    </source>
</evidence>
<protein>
    <recommendedName>
        <fullName evidence="7">Phytocyanin domain-containing protein</fullName>
    </recommendedName>
</protein>
<keyword evidence="3" id="KW-0325">Glycoprotein</keyword>
<dbReference type="Pfam" id="PF02298">
    <property type="entry name" value="Cu_bind_like"/>
    <property type="match status" value="1"/>
</dbReference>
<feature type="signal peptide" evidence="6">
    <location>
        <begin position="1"/>
        <end position="21"/>
    </location>
</feature>
<dbReference type="InterPro" id="IPR039391">
    <property type="entry name" value="Phytocyanin-like"/>
</dbReference>
<dbReference type="PANTHER" id="PTHR33021:SF262">
    <property type="entry name" value="EARLY NODULIN-LIKE PROTEIN 20"/>
    <property type="match status" value="1"/>
</dbReference>
<dbReference type="InterPro" id="IPR008972">
    <property type="entry name" value="Cupredoxin"/>
</dbReference>
<evidence type="ECO:0000256" key="2">
    <source>
        <dbReference type="ARBA" id="ARBA00023157"/>
    </source>
</evidence>
<dbReference type="PANTHER" id="PTHR33021">
    <property type="entry name" value="BLUE COPPER PROTEIN"/>
    <property type="match status" value="1"/>
</dbReference>
<sequence length="168" mass="18893">MELPVMLLVAILAMLVVVGEGRTPVLHRVGGNKNAWKPNVNFLDWASHECFYVGDWLYFGFDKRKLSVLEVNKTGYKNCRETNLITNITRGGRDVFNLTVARAYYFISGRGYCFRGVKLAITVYDAPSDHSKIPTPSPINSHAATTLHCLCLPLLITIITIITLDWTF</sequence>
<dbReference type="EMBL" id="JAKOGI010000007">
    <property type="protein sequence ID" value="KAJ8451881.1"/>
    <property type="molecule type" value="Genomic_DNA"/>
</dbReference>
<evidence type="ECO:0000256" key="3">
    <source>
        <dbReference type="ARBA" id="ARBA00023180"/>
    </source>
</evidence>
<evidence type="ECO:0000256" key="6">
    <source>
        <dbReference type="SAM" id="SignalP"/>
    </source>
</evidence>
<dbReference type="InterPro" id="IPR003245">
    <property type="entry name" value="Phytocyanin_dom"/>
</dbReference>
<dbReference type="AlphaFoldDB" id="A0A9Q1KZY7"/>
<keyword evidence="9" id="KW-1185">Reference proteome</keyword>
<dbReference type="Gene3D" id="2.60.40.420">
    <property type="entry name" value="Cupredoxins - blue copper proteins"/>
    <property type="match status" value="1"/>
</dbReference>
<reference evidence="8" key="1">
    <citation type="submission" date="2022-04" db="EMBL/GenBank/DDBJ databases">
        <title>Carnegiea gigantea Genome sequencing and assembly v2.</title>
        <authorList>
            <person name="Copetti D."/>
            <person name="Sanderson M.J."/>
            <person name="Burquez A."/>
            <person name="Wojciechowski M.F."/>
        </authorList>
    </citation>
    <scope>NUCLEOTIDE SEQUENCE</scope>
    <source>
        <strain evidence="8">SGP5-SGP5p</strain>
        <tissue evidence="8">Aerial part</tissue>
    </source>
</reference>
<dbReference type="OrthoDB" id="676939at2759"/>
<dbReference type="SUPFAM" id="SSF49503">
    <property type="entry name" value="Cupredoxins"/>
    <property type="match status" value="1"/>
</dbReference>
<evidence type="ECO:0000313" key="9">
    <source>
        <dbReference type="Proteomes" id="UP001153076"/>
    </source>
</evidence>
<dbReference type="FunFam" id="2.60.40.420:FF:000018">
    <property type="entry name" value="Lamin-like protein"/>
    <property type="match status" value="1"/>
</dbReference>
<dbReference type="GO" id="GO:0009055">
    <property type="term" value="F:electron transfer activity"/>
    <property type="evidence" value="ECO:0007669"/>
    <property type="project" value="InterPro"/>
</dbReference>
<comment type="caution">
    <text evidence="8">The sequence shown here is derived from an EMBL/GenBank/DDBJ whole genome shotgun (WGS) entry which is preliminary data.</text>
</comment>
<keyword evidence="2" id="KW-1015">Disulfide bond</keyword>
<name>A0A9Q1KZY7_9CARY</name>
<proteinExistence type="inferred from homology"/>
<dbReference type="Proteomes" id="UP001153076">
    <property type="component" value="Unassembled WGS sequence"/>
</dbReference>
<comment type="function">
    <text evidence="5">May act as a carbohydrate transporter.</text>
</comment>
<evidence type="ECO:0000259" key="7">
    <source>
        <dbReference type="PROSITE" id="PS51485"/>
    </source>
</evidence>
<organism evidence="8 9">
    <name type="scientific">Carnegiea gigantea</name>
    <dbReference type="NCBI Taxonomy" id="171969"/>
    <lineage>
        <taxon>Eukaryota</taxon>
        <taxon>Viridiplantae</taxon>
        <taxon>Streptophyta</taxon>
        <taxon>Embryophyta</taxon>
        <taxon>Tracheophyta</taxon>
        <taxon>Spermatophyta</taxon>
        <taxon>Magnoliopsida</taxon>
        <taxon>eudicotyledons</taxon>
        <taxon>Gunneridae</taxon>
        <taxon>Pentapetalae</taxon>
        <taxon>Caryophyllales</taxon>
        <taxon>Cactineae</taxon>
        <taxon>Cactaceae</taxon>
        <taxon>Cactoideae</taxon>
        <taxon>Echinocereeae</taxon>
        <taxon>Carnegiea</taxon>
    </lineage>
</organism>
<evidence type="ECO:0000256" key="1">
    <source>
        <dbReference type="ARBA" id="ARBA00022729"/>
    </source>
</evidence>
<dbReference type="PROSITE" id="PS51485">
    <property type="entry name" value="PHYTOCYANIN"/>
    <property type="match status" value="1"/>
</dbReference>
<feature type="domain" description="Phytocyanin" evidence="7">
    <location>
        <begin position="25"/>
        <end position="125"/>
    </location>
</feature>
<keyword evidence="1 6" id="KW-0732">Signal</keyword>
<comment type="similarity">
    <text evidence="4">Belongs to the early nodulin-like (ENODL) family.</text>
</comment>
<accession>A0A9Q1KZY7</accession>
<feature type="chain" id="PRO_5040440679" description="Phytocyanin domain-containing protein" evidence="6">
    <location>
        <begin position="22"/>
        <end position="168"/>
    </location>
</feature>
<evidence type="ECO:0000256" key="4">
    <source>
        <dbReference type="ARBA" id="ARBA00035011"/>
    </source>
</evidence>
<dbReference type="GO" id="GO:0005886">
    <property type="term" value="C:plasma membrane"/>
    <property type="evidence" value="ECO:0007669"/>
    <property type="project" value="TreeGrafter"/>
</dbReference>
<gene>
    <name evidence="8" type="ORF">Cgig2_007364</name>
</gene>
<evidence type="ECO:0000313" key="8">
    <source>
        <dbReference type="EMBL" id="KAJ8451881.1"/>
    </source>
</evidence>